<evidence type="ECO:0000313" key="1">
    <source>
        <dbReference type="EMBL" id="GBL88616.1"/>
    </source>
</evidence>
<dbReference type="Proteomes" id="UP000499080">
    <property type="component" value="Unassembled WGS sequence"/>
</dbReference>
<dbReference type="OrthoDB" id="7763111at2759"/>
<gene>
    <name evidence="1" type="ORF">AVEN_149007_1</name>
</gene>
<name>A0A4Y2BBE5_ARAVE</name>
<protein>
    <recommendedName>
        <fullName evidence="3">Peptidase aspartic putative domain-containing protein</fullName>
    </recommendedName>
</protein>
<accession>A0A4Y2BBE5</accession>
<dbReference type="AlphaFoldDB" id="A0A4Y2BBE5"/>
<keyword evidence="2" id="KW-1185">Reference proteome</keyword>
<dbReference type="EMBL" id="BGPR01159029">
    <property type="protein sequence ID" value="GBL88616.1"/>
    <property type="molecule type" value="Genomic_DNA"/>
</dbReference>
<comment type="caution">
    <text evidence="1">The sequence shown here is derived from an EMBL/GenBank/DDBJ whole genome shotgun (WGS) entry which is preliminary data.</text>
</comment>
<evidence type="ECO:0008006" key="3">
    <source>
        <dbReference type="Google" id="ProtNLM"/>
    </source>
</evidence>
<reference evidence="1 2" key="1">
    <citation type="journal article" date="2019" name="Sci. Rep.">
        <title>Orb-weaving spider Araneus ventricosus genome elucidates the spidroin gene catalogue.</title>
        <authorList>
            <person name="Kono N."/>
            <person name="Nakamura H."/>
            <person name="Ohtoshi R."/>
            <person name="Moran D.A.P."/>
            <person name="Shinohara A."/>
            <person name="Yoshida Y."/>
            <person name="Fujiwara M."/>
            <person name="Mori M."/>
            <person name="Tomita M."/>
            <person name="Arakawa K."/>
        </authorList>
    </citation>
    <scope>NUCLEOTIDE SEQUENCE [LARGE SCALE GENOMIC DNA]</scope>
</reference>
<sequence length="132" mass="14997">MFSNHSPLERYELCKKHNICTNCLNFHPPKSCISKSHCPIRSSFHNTKLHRDKTDVSIPSIAERLTDTAPKVNSEQCFALHSRDNKDSKPMKYLMSTAVAYVNRMPVRIILDNASEINFISSDYAISLGLTL</sequence>
<evidence type="ECO:0000313" key="2">
    <source>
        <dbReference type="Proteomes" id="UP000499080"/>
    </source>
</evidence>
<organism evidence="1 2">
    <name type="scientific">Araneus ventricosus</name>
    <name type="common">Orbweaver spider</name>
    <name type="synonym">Epeira ventricosa</name>
    <dbReference type="NCBI Taxonomy" id="182803"/>
    <lineage>
        <taxon>Eukaryota</taxon>
        <taxon>Metazoa</taxon>
        <taxon>Ecdysozoa</taxon>
        <taxon>Arthropoda</taxon>
        <taxon>Chelicerata</taxon>
        <taxon>Arachnida</taxon>
        <taxon>Araneae</taxon>
        <taxon>Araneomorphae</taxon>
        <taxon>Entelegynae</taxon>
        <taxon>Araneoidea</taxon>
        <taxon>Araneidae</taxon>
        <taxon>Araneus</taxon>
    </lineage>
</organism>
<proteinExistence type="predicted"/>